<feature type="region of interest" description="Disordered" evidence="1">
    <location>
        <begin position="1"/>
        <end position="63"/>
    </location>
</feature>
<reference evidence="2 3" key="1">
    <citation type="journal article" date="2018" name="Sci. Rep.">
        <title>Raphidocelis subcapitata (=Pseudokirchneriella subcapitata) provides an insight into genome evolution and environmental adaptations in the Sphaeropleales.</title>
        <authorList>
            <person name="Suzuki S."/>
            <person name="Yamaguchi H."/>
            <person name="Nakajima N."/>
            <person name="Kawachi M."/>
        </authorList>
    </citation>
    <scope>NUCLEOTIDE SEQUENCE [LARGE SCALE GENOMIC DNA]</scope>
    <source>
        <strain evidence="2 3">NIES-35</strain>
    </source>
</reference>
<organism evidence="2 3">
    <name type="scientific">Raphidocelis subcapitata</name>
    <dbReference type="NCBI Taxonomy" id="307507"/>
    <lineage>
        <taxon>Eukaryota</taxon>
        <taxon>Viridiplantae</taxon>
        <taxon>Chlorophyta</taxon>
        <taxon>core chlorophytes</taxon>
        <taxon>Chlorophyceae</taxon>
        <taxon>CS clade</taxon>
        <taxon>Sphaeropleales</taxon>
        <taxon>Selenastraceae</taxon>
        <taxon>Raphidocelis</taxon>
    </lineage>
</organism>
<feature type="compositionally biased region" description="Low complexity" evidence="1">
    <location>
        <begin position="27"/>
        <end position="41"/>
    </location>
</feature>
<dbReference type="AlphaFoldDB" id="A0A2V0NKB8"/>
<feature type="compositionally biased region" description="Pro residues" evidence="1">
    <location>
        <begin position="42"/>
        <end position="53"/>
    </location>
</feature>
<proteinExistence type="predicted"/>
<accession>A0A2V0NKB8</accession>
<evidence type="ECO:0000256" key="1">
    <source>
        <dbReference type="SAM" id="MobiDB-lite"/>
    </source>
</evidence>
<dbReference type="InParanoid" id="A0A2V0NKB8"/>
<dbReference type="Proteomes" id="UP000247498">
    <property type="component" value="Unassembled WGS sequence"/>
</dbReference>
<keyword evidence="3" id="KW-1185">Reference proteome</keyword>
<sequence length="120" mass="12597">MASEQPPVVHSDPVGVPRYPRPLYGDAAQPNGAAAAAAAAGAPPPGYPQPGQAPPLEGAEVDPRGLSNALQHGVNMVRHVEHAADIVRHPIDGTKRAIERRARRHMHQGVDAAARCCTIM</sequence>
<gene>
    <name evidence="2" type="ORF">Rsub_00465</name>
</gene>
<dbReference type="EMBL" id="BDRX01000002">
    <property type="protein sequence ID" value="GBF87754.1"/>
    <property type="molecule type" value="Genomic_DNA"/>
</dbReference>
<evidence type="ECO:0000313" key="3">
    <source>
        <dbReference type="Proteomes" id="UP000247498"/>
    </source>
</evidence>
<name>A0A2V0NKB8_9CHLO</name>
<comment type="caution">
    <text evidence="2">The sequence shown here is derived from an EMBL/GenBank/DDBJ whole genome shotgun (WGS) entry which is preliminary data.</text>
</comment>
<evidence type="ECO:0000313" key="2">
    <source>
        <dbReference type="EMBL" id="GBF87754.1"/>
    </source>
</evidence>
<protein>
    <submittedName>
        <fullName evidence="2">Uncharacterized protein</fullName>
    </submittedName>
</protein>